<dbReference type="Pfam" id="PF03466">
    <property type="entry name" value="LysR_substrate"/>
    <property type="match status" value="1"/>
</dbReference>
<reference evidence="6 7" key="1">
    <citation type="submission" date="2018-09" db="EMBL/GenBank/DDBJ databases">
        <authorList>
            <person name="Zhu H."/>
        </authorList>
    </citation>
    <scope>NUCLEOTIDE SEQUENCE [LARGE SCALE GENOMIC DNA]</scope>
    <source>
        <strain evidence="6 7">K2R01-6</strain>
    </source>
</reference>
<dbReference type="InterPro" id="IPR036390">
    <property type="entry name" value="WH_DNA-bd_sf"/>
</dbReference>
<dbReference type="CDD" id="cd05466">
    <property type="entry name" value="PBP2_LTTR_substrate"/>
    <property type="match status" value="1"/>
</dbReference>
<dbReference type="OrthoDB" id="9815174at2"/>
<evidence type="ECO:0000256" key="3">
    <source>
        <dbReference type="ARBA" id="ARBA00023125"/>
    </source>
</evidence>
<evidence type="ECO:0000313" key="6">
    <source>
        <dbReference type="EMBL" id="RJF85365.1"/>
    </source>
</evidence>
<dbReference type="SUPFAM" id="SSF46785">
    <property type="entry name" value="Winged helix' DNA-binding domain"/>
    <property type="match status" value="1"/>
</dbReference>
<dbReference type="PANTHER" id="PTHR30346:SF28">
    <property type="entry name" value="HTH-TYPE TRANSCRIPTIONAL REGULATOR CYNR"/>
    <property type="match status" value="1"/>
</dbReference>
<dbReference type="InterPro" id="IPR005119">
    <property type="entry name" value="LysR_subst-bd"/>
</dbReference>
<organism evidence="6 7">
    <name type="scientific">Sphingomonas cavernae</name>
    <dbReference type="NCBI Taxonomy" id="2320861"/>
    <lineage>
        <taxon>Bacteria</taxon>
        <taxon>Pseudomonadati</taxon>
        <taxon>Pseudomonadota</taxon>
        <taxon>Alphaproteobacteria</taxon>
        <taxon>Sphingomonadales</taxon>
        <taxon>Sphingomonadaceae</taxon>
        <taxon>Sphingomonas</taxon>
    </lineage>
</organism>
<comment type="caution">
    <text evidence="6">The sequence shown here is derived from an EMBL/GenBank/DDBJ whole genome shotgun (WGS) entry which is preliminary data.</text>
</comment>
<accession>A0A418W5P0</accession>
<dbReference type="Gene3D" id="3.40.190.10">
    <property type="entry name" value="Periplasmic binding protein-like II"/>
    <property type="match status" value="2"/>
</dbReference>
<keyword evidence="7" id="KW-1185">Reference proteome</keyword>
<evidence type="ECO:0000313" key="7">
    <source>
        <dbReference type="Proteomes" id="UP000286100"/>
    </source>
</evidence>
<dbReference type="GO" id="GO:0032993">
    <property type="term" value="C:protein-DNA complex"/>
    <property type="evidence" value="ECO:0007669"/>
    <property type="project" value="TreeGrafter"/>
</dbReference>
<dbReference type="Gene3D" id="1.10.10.10">
    <property type="entry name" value="Winged helix-like DNA-binding domain superfamily/Winged helix DNA-binding domain"/>
    <property type="match status" value="1"/>
</dbReference>
<dbReference type="InterPro" id="IPR036388">
    <property type="entry name" value="WH-like_DNA-bd_sf"/>
</dbReference>
<protein>
    <submittedName>
        <fullName evidence="6">LysR family transcriptional regulator</fullName>
    </submittedName>
</protein>
<dbReference type="Pfam" id="PF00126">
    <property type="entry name" value="HTH_1"/>
    <property type="match status" value="1"/>
</dbReference>
<dbReference type="SUPFAM" id="SSF53850">
    <property type="entry name" value="Periplasmic binding protein-like II"/>
    <property type="match status" value="1"/>
</dbReference>
<dbReference type="EMBL" id="QYUM01000004">
    <property type="protein sequence ID" value="RJF85365.1"/>
    <property type="molecule type" value="Genomic_DNA"/>
</dbReference>
<gene>
    <name evidence="6" type="ORF">D3876_15570</name>
</gene>
<feature type="domain" description="HTH lysR-type" evidence="5">
    <location>
        <begin position="1"/>
        <end position="59"/>
    </location>
</feature>
<dbReference type="GO" id="GO:0003677">
    <property type="term" value="F:DNA binding"/>
    <property type="evidence" value="ECO:0007669"/>
    <property type="project" value="UniProtKB-KW"/>
</dbReference>
<evidence type="ECO:0000256" key="2">
    <source>
        <dbReference type="ARBA" id="ARBA00023015"/>
    </source>
</evidence>
<dbReference type="RefSeq" id="WP_119764042.1">
    <property type="nucleotide sequence ID" value="NZ_QYUM01000004.1"/>
</dbReference>
<keyword evidence="4" id="KW-0804">Transcription</keyword>
<dbReference type="PROSITE" id="PS50931">
    <property type="entry name" value="HTH_LYSR"/>
    <property type="match status" value="1"/>
</dbReference>
<evidence type="ECO:0000256" key="1">
    <source>
        <dbReference type="ARBA" id="ARBA00009437"/>
    </source>
</evidence>
<keyword evidence="2" id="KW-0805">Transcription regulation</keyword>
<dbReference type="PANTHER" id="PTHR30346">
    <property type="entry name" value="TRANSCRIPTIONAL DUAL REGULATOR HCAR-RELATED"/>
    <property type="match status" value="1"/>
</dbReference>
<dbReference type="AlphaFoldDB" id="A0A418W5P0"/>
<evidence type="ECO:0000256" key="4">
    <source>
        <dbReference type="ARBA" id="ARBA00023163"/>
    </source>
</evidence>
<dbReference type="PRINTS" id="PR00039">
    <property type="entry name" value="HTHLYSR"/>
</dbReference>
<dbReference type="FunFam" id="1.10.10.10:FF:000001">
    <property type="entry name" value="LysR family transcriptional regulator"/>
    <property type="match status" value="1"/>
</dbReference>
<proteinExistence type="inferred from homology"/>
<dbReference type="InterPro" id="IPR000847">
    <property type="entry name" value="LysR_HTH_N"/>
</dbReference>
<comment type="similarity">
    <text evidence="1">Belongs to the LysR transcriptional regulatory family.</text>
</comment>
<dbReference type="Proteomes" id="UP000286100">
    <property type="component" value="Unassembled WGS sequence"/>
</dbReference>
<keyword evidence="3" id="KW-0238">DNA-binding</keyword>
<evidence type="ECO:0000259" key="5">
    <source>
        <dbReference type="PROSITE" id="PS50931"/>
    </source>
</evidence>
<dbReference type="GO" id="GO:0003700">
    <property type="term" value="F:DNA-binding transcription factor activity"/>
    <property type="evidence" value="ECO:0007669"/>
    <property type="project" value="InterPro"/>
</dbReference>
<name>A0A418W5P0_9SPHN</name>
<sequence length="304" mass="33104">MISRTHLRQFLAVVETGNFTRAASRINVSQPTLSAGISELEKRLGAALFARSNRRVQLTEAGNRLLPHARAIEREFLLAEQSVTGVSAPVRPIRLGVLATVPTALLAAAIAGYDGVEPVEVIEGGERELTAGLGGGQIDLALTLLRAGETRFQRTSLFEEGYRLALPVRHALARRESIAAEEVAGETMIARRSCEVLADTSRYFTERGVRPPFSLRSPNDDKVMAMVRAGLGITVAPESLETPGVAMPRLAGFDMTREIGLLFAPHWKDHYGDDSALVRAIRTSAQTFRTDGQRRHVALRQDAS</sequence>